<keyword evidence="2" id="KW-1185">Reference proteome</keyword>
<evidence type="ECO:0000313" key="2">
    <source>
        <dbReference type="Proteomes" id="UP001231649"/>
    </source>
</evidence>
<name>A0ACC2Q9J6_9NEOP</name>
<accession>A0ACC2Q9J6</accession>
<evidence type="ECO:0000313" key="1">
    <source>
        <dbReference type="EMBL" id="KAJ8711890.1"/>
    </source>
</evidence>
<reference evidence="1" key="1">
    <citation type="submission" date="2023-03" db="EMBL/GenBank/DDBJ databases">
        <title>Chromosome-level genomes of two armyworms, Mythimna separata and Mythimna loreyi, provide insights into the biosynthesis and reception of sex pheromones.</title>
        <authorList>
            <person name="Zhao H."/>
        </authorList>
    </citation>
    <scope>NUCLEOTIDE SEQUENCE</scope>
    <source>
        <strain evidence="1">BeijingLab</strain>
    </source>
</reference>
<gene>
    <name evidence="1" type="ORF">PYW08_008844</name>
</gene>
<proteinExistence type="predicted"/>
<organism evidence="1 2">
    <name type="scientific">Mythimna loreyi</name>
    <dbReference type="NCBI Taxonomy" id="667449"/>
    <lineage>
        <taxon>Eukaryota</taxon>
        <taxon>Metazoa</taxon>
        <taxon>Ecdysozoa</taxon>
        <taxon>Arthropoda</taxon>
        <taxon>Hexapoda</taxon>
        <taxon>Insecta</taxon>
        <taxon>Pterygota</taxon>
        <taxon>Neoptera</taxon>
        <taxon>Endopterygota</taxon>
        <taxon>Lepidoptera</taxon>
        <taxon>Glossata</taxon>
        <taxon>Ditrysia</taxon>
        <taxon>Noctuoidea</taxon>
        <taxon>Noctuidae</taxon>
        <taxon>Noctuinae</taxon>
        <taxon>Hadenini</taxon>
        <taxon>Mythimna</taxon>
    </lineage>
</organism>
<dbReference type="Proteomes" id="UP001231649">
    <property type="component" value="Chromosome 22"/>
</dbReference>
<protein>
    <submittedName>
        <fullName evidence="1">Uncharacterized protein</fullName>
    </submittedName>
</protein>
<sequence length="238" mass="25939">MHLCLVLTLTLAWFADSSPINAATLEFDNLEVDYPDVGYEHDENWGAIFSRLLGATTKKPSKYDKFGQDSEATSAKTTGEKQTKKLTKGVLSTLKSGDLSAFFKEAAVRDKGSYDDADESARADVTAASAAVAKGKATRTYARGNKTTGFHRVYHKDEYKKDQDFYEFDEVKGTVNGAGAKAKGSVASAGAGYKKGSFDHNRQKGIHGKEGSLDTGFLDKQFSEFEDSEDLDGEFSNF</sequence>
<comment type="caution">
    <text evidence="1">The sequence shown here is derived from an EMBL/GenBank/DDBJ whole genome shotgun (WGS) entry which is preliminary data.</text>
</comment>
<dbReference type="EMBL" id="CM056798">
    <property type="protein sequence ID" value="KAJ8711890.1"/>
    <property type="molecule type" value="Genomic_DNA"/>
</dbReference>